<gene>
    <name evidence="3" type="ORF">CH378_11840</name>
</gene>
<keyword evidence="4" id="KW-1185">Reference proteome</keyword>
<feature type="transmembrane region" description="Helical" evidence="2">
    <location>
        <begin position="632"/>
        <end position="650"/>
    </location>
</feature>
<keyword evidence="2" id="KW-0812">Transmembrane</keyword>
<evidence type="ECO:0000256" key="1">
    <source>
        <dbReference type="SAM" id="Coils"/>
    </source>
</evidence>
<evidence type="ECO:0000313" key="4">
    <source>
        <dbReference type="Proteomes" id="UP000231919"/>
    </source>
</evidence>
<dbReference type="RefSeq" id="WP_100755632.1">
    <property type="nucleotide sequence ID" value="NZ_NPDP01000019.1"/>
</dbReference>
<keyword evidence="2" id="KW-0472">Membrane</keyword>
<name>A0ABX4N8G8_9LEPT</name>
<dbReference type="EMBL" id="NPDP01000019">
    <property type="protein sequence ID" value="PJZ29636.1"/>
    <property type="molecule type" value="Genomic_DNA"/>
</dbReference>
<protein>
    <submittedName>
        <fullName evidence="3">Uncharacterized protein</fullName>
    </submittedName>
</protein>
<comment type="caution">
    <text evidence="3">The sequence shown here is derived from an EMBL/GenBank/DDBJ whole genome shotgun (WGS) entry which is preliminary data.</text>
</comment>
<accession>A0ABX4N8G8</accession>
<sequence>MKKEKIITYSLLAQIRNTGNFIDSPLEIFVPLIKRALYKLNMKRILSGNSISIIKEEADNLYGIDFPIPVLKYILNEIKKEVEVKNGKATFSLFNDGSFIIDNYLFDDYEDKIQKSLSNIIILEDSFKKFCEINKINKEDYASIFDFIDQNKLEISRYLNFTRIERLSDYTIEALFVDYFRDIPEIFSQIRDIYLGSILSTYLTFQPEKVKTNVELLFDTNFILGLLDLNTPESTHTCAKLIEIGKLYGYKFSILEDTVEEITRLINKKSEMFDTAFISKKVNPEDLYNACERRNLKPFDLLHIVNNLERSLNKYGIGIVKEVTKYRNNAKFSKIFGVLKKIRNTEFAAMHDAIAHEYVREKRGSYVKEFDRVNCWFVNNTTRHDTPSIDRLNNLSFQPEAISADELISILWLSNPSIVSSSTEISDIGLSALISVTLNESLPKASIIRELDENIFKYKDDDISDLDVVRVSQRIFSRKMQKIDELNEMAKQDRKKFIETLKEEAKKQEEAEKNKLEELNSYVLSLKERISDLGDQIERVKSERKGIVNRENDFMESSKEQERRNIKLQNELRKYKREAFYEIQIKKWRLKTWLFLLSVLSVMSISLVLILYISSWNLSIALTKYAELQGSIIWITMVPFIGTMVSAYLVNSLVLKYENHSNIEAFKRGLVVPDDYKDID</sequence>
<dbReference type="Proteomes" id="UP000231919">
    <property type="component" value="Unassembled WGS sequence"/>
</dbReference>
<proteinExistence type="predicted"/>
<evidence type="ECO:0000313" key="3">
    <source>
        <dbReference type="EMBL" id="PJZ29636.1"/>
    </source>
</evidence>
<reference evidence="3 4" key="1">
    <citation type="submission" date="2017-07" db="EMBL/GenBank/DDBJ databases">
        <title>Leptospira spp. isolated from tropical soils.</title>
        <authorList>
            <person name="Thibeaux R."/>
            <person name="Iraola G."/>
            <person name="Ferres I."/>
            <person name="Bierque E."/>
            <person name="Girault D."/>
            <person name="Soupe-Gilbert M.-E."/>
            <person name="Picardeau M."/>
            <person name="Goarant C."/>
        </authorList>
    </citation>
    <scope>NUCLEOTIDE SEQUENCE [LARGE SCALE GENOMIC DNA]</scope>
    <source>
        <strain evidence="3 4">JW2-C-B1</strain>
    </source>
</reference>
<keyword evidence="1" id="KW-0175">Coiled coil</keyword>
<evidence type="ECO:0000256" key="2">
    <source>
        <dbReference type="SAM" id="Phobius"/>
    </source>
</evidence>
<feature type="transmembrane region" description="Helical" evidence="2">
    <location>
        <begin position="593"/>
        <end position="612"/>
    </location>
</feature>
<feature type="coiled-coil region" evidence="1">
    <location>
        <begin position="494"/>
        <end position="578"/>
    </location>
</feature>
<organism evidence="3 4">
    <name type="scientific">Leptospira kmetyi</name>
    <dbReference type="NCBI Taxonomy" id="408139"/>
    <lineage>
        <taxon>Bacteria</taxon>
        <taxon>Pseudomonadati</taxon>
        <taxon>Spirochaetota</taxon>
        <taxon>Spirochaetia</taxon>
        <taxon>Leptospirales</taxon>
        <taxon>Leptospiraceae</taxon>
        <taxon>Leptospira</taxon>
    </lineage>
</organism>
<keyword evidence="2" id="KW-1133">Transmembrane helix</keyword>